<dbReference type="GO" id="GO:0005506">
    <property type="term" value="F:iron ion binding"/>
    <property type="evidence" value="ECO:0007669"/>
    <property type="project" value="InterPro"/>
</dbReference>
<dbReference type="PANTHER" id="PTHR46696:SF1">
    <property type="entry name" value="CYTOCHROME P450 YJIB-RELATED"/>
    <property type="match status" value="1"/>
</dbReference>
<evidence type="ECO:0000313" key="2">
    <source>
        <dbReference type="EMBL" id="PWR04572.1"/>
    </source>
</evidence>
<accession>A0A2V2LI21</accession>
<dbReference type="Proteomes" id="UP000245680">
    <property type="component" value="Unassembled WGS sequence"/>
</dbReference>
<evidence type="ECO:0000256" key="1">
    <source>
        <dbReference type="ARBA" id="ARBA00010617"/>
    </source>
</evidence>
<gene>
    <name evidence="2" type="ORF">DKT77_00985</name>
</gene>
<evidence type="ECO:0000313" key="3">
    <source>
        <dbReference type="Proteomes" id="UP000245680"/>
    </source>
</evidence>
<protein>
    <recommendedName>
        <fullName evidence="4">Cytochrome P450</fullName>
    </recommendedName>
</protein>
<evidence type="ECO:0008006" key="4">
    <source>
        <dbReference type="Google" id="ProtNLM"/>
    </source>
</evidence>
<comment type="caution">
    <text evidence="2">The sequence shown here is derived from an EMBL/GenBank/DDBJ whole genome shotgun (WGS) entry which is preliminary data.</text>
</comment>
<dbReference type="InterPro" id="IPR017972">
    <property type="entry name" value="Cyt_P450_CS"/>
</dbReference>
<dbReference type="GO" id="GO:0016705">
    <property type="term" value="F:oxidoreductase activity, acting on paired donors, with incorporation or reduction of molecular oxygen"/>
    <property type="evidence" value="ECO:0007669"/>
    <property type="project" value="InterPro"/>
</dbReference>
<dbReference type="PRINTS" id="PR00359">
    <property type="entry name" value="BP450"/>
</dbReference>
<dbReference type="GO" id="GO:0004497">
    <property type="term" value="F:monooxygenase activity"/>
    <property type="evidence" value="ECO:0007669"/>
    <property type="project" value="InterPro"/>
</dbReference>
<dbReference type="PROSITE" id="PS00086">
    <property type="entry name" value="CYTOCHROME_P450"/>
    <property type="match status" value="2"/>
</dbReference>
<dbReference type="AlphaFoldDB" id="A0A2V2LI21"/>
<dbReference type="EMBL" id="QGKU01000003">
    <property type="protein sequence ID" value="PWR04572.1"/>
    <property type="molecule type" value="Genomic_DNA"/>
</dbReference>
<dbReference type="OrthoDB" id="9801155at2"/>
<name>A0A2V2LI21_9RHOB</name>
<dbReference type="InterPro" id="IPR036396">
    <property type="entry name" value="Cyt_P450_sf"/>
</dbReference>
<dbReference type="InterPro" id="IPR002397">
    <property type="entry name" value="Cyt_P450_B"/>
</dbReference>
<keyword evidence="3" id="KW-1185">Reference proteome</keyword>
<dbReference type="PANTHER" id="PTHR46696">
    <property type="entry name" value="P450, PUTATIVE (EUROFUNG)-RELATED"/>
    <property type="match status" value="1"/>
</dbReference>
<sequence>MTDAPKRTRLPGRHRIDAPDTMRAVLLGADFNTCPLLPYLDALREHHGMELPHFRAFARYGMLFQNGADHLAMKRAVAPFLTARRIADAEPLIDAGIEAALARLRDSAEADLFTGFCEPAGIPALRGLAGLTGGTDAQVQTLLNETRLLAHGGLSPARIQGIEVAMATLDGFLAPAGQDESTLVEHLRTATGDEAISRAGALAAAMAAHSMVQTLARSVFRLLLTDPPGWRSIADNGLCDAALDRILLRDTSSRIVLRIAARDTAAGSCPVASGDTVVLDVAATNARHLTQAARGTGVVFGIGPHKCPGEHLARAFTRSALPRLARAFPRAALHRDRVKHFVSPMVRYPSVLPAELKGRDRRVSSRMVEVLEPGTARRLVNDDRSWGPPPLDTHLRAVQQHTGTELGPAIRIARNAMFFMSGPRHAAARREVAAVLGGNRITAWQPLIDQVIADTLDTLAERPTPDLIADFADPLFRGIMQPLLGVQPNDRAVFDAEAPLLQDVLEPWLPMRSLLELQKVFDRLLGAMQDPKALPGQPQPLLGHLLARPPEDFDADDCKALVLVLYGASFNLVHTLGNVLHHLLAVPGDRPDIPSSAPDRAALVDGLIAVCASPKYIYRVAREDGAVNGIKLRRGDTLRVQLLSVNRDAGTGHLAFGHGLHRCVGAAATRHILRAALPALFERFPGLDLIPGAERYHDMTQTIAPSHLPCTL</sequence>
<reference evidence="2 3" key="1">
    <citation type="submission" date="2018-05" db="EMBL/GenBank/DDBJ databases">
        <title>Rhodobacteraceae gen. nov., sp. nov. isolated from sea water.</title>
        <authorList>
            <person name="Ren Y."/>
        </authorList>
    </citation>
    <scope>NUCLEOTIDE SEQUENCE [LARGE SCALE GENOMIC DNA]</scope>
    <source>
        <strain evidence="2 3">TG-679</strain>
    </source>
</reference>
<dbReference type="RefSeq" id="WP_109809874.1">
    <property type="nucleotide sequence ID" value="NZ_QGKU01000003.1"/>
</dbReference>
<dbReference type="Gene3D" id="1.10.630.10">
    <property type="entry name" value="Cytochrome P450"/>
    <property type="match status" value="2"/>
</dbReference>
<proteinExistence type="inferred from homology"/>
<organism evidence="2 3">
    <name type="scientific">Meridianimarinicoccus roseus</name>
    <dbReference type="NCBI Taxonomy" id="2072018"/>
    <lineage>
        <taxon>Bacteria</taxon>
        <taxon>Pseudomonadati</taxon>
        <taxon>Pseudomonadota</taxon>
        <taxon>Alphaproteobacteria</taxon>
        <taxon>Rhodobacterales</taxon>
        <taxon>Paracoccaceae</taxon>
        <taxon>Meridianimarinicoccus</taxon>
    </lineage>
</organism>
<dbReference type="GO" id="GO:0020037">
    <property type="term" value="F:heme binding"/>
    <property type="evidence" value="ECO:0007669"/>
    <property type="project" value="InterPro"/>
</dbReference>
<comment type="similarity">
    <text evidence="1">Belongs to the cytochrome P450 family.</text>
</comment>
<dbReference type="SUPFAM" id="SSF48264">
    <property type="entry name" value="Cytochrome P450"/>
    <property type="match status" value="2"/>
</dbReference>